<dbReference type="Proteomes" id="UP001153076">
    <property type="component" value="Unassembled WGS sequence"/>
</dbReference>
<evidence type="ECO:0000313" key="2">
    <source>
        <dbReference type="EMBL" id="KAJ8439988.1"/>
    </source>
</evidence>
<organism evidence="2 3">
    <name type="scientific">Carnegiea gigantea</name>
    <dbReference type="NCBI Taxonomy" id="171969"/>
    <lineage>
        <taxon>Eukaryota</taxon>
        <taxon>Viridiplantae</taxon>
        <taxon>Streptophyta</taxon>
        <taxon>Embryophyta</taxon>
        <taxon>Tracheophyta</taxon>
        <taxon>Spermatophyta</taxon>
        <taxon>Magnoliopsida</taxon>
        <taxon>eudicotyledons</taxon>
        <taxon>Gunneridae</taxon>
        <taxon>Pentapetalae</taxon>
        <taxon>Caryophyllales</taxon>
        <taxon>Cactineae</taxon>
        <taxon>Cactaceae</taxon>
        <taxon>Cactoideae</taxon>
        <taxon>Echinocereeae</taxon>
        <taxon>Carnegiea</taxon>
    </lineage>
</organism>
<sequence length="191" mass="21309">MAACSSVTLNGFAGLEGARTQDLVRPSTKAYLVGRSAAKKSTALAWVFIEGSPTAFWMTYWLFVGWPTVRDPSASTKVKTRRRRDGKCLRVILKNKEARGGKEKVILELRKPIERILIARLAPLALEFFPHIHHLGHKRCDRLRTIWAVLVSYAVDSPNELRTGFSSFQLGRSPQPASCVQKGSHTSSFLT</sequence>
<name>A0A9Q1KAV8_9CARY</name>
<comment type="caution">
    <text evidence="2">The sequence shown here is derived from an EMBL/GenBank/DDBJ whole genome shotgun (WGS) entry which is preliminary data.</text>
</comment>
<reference evidence="2" key="1">
    <citation type="submission" date="2022-04" db="EMBL/GenBank/DDBJ databases">
        <title>Carnegiea gigantea Genome sequencing and assembly v2.</title>
        <authorList>
            <person name="Copetti D."/>
            <person name="Sanderson M.J."/>
            <person name="Burquez A."/>
            <person name="Wojciechowski M.F."/>
        </authorList>
    </citation>
    <scope>NUCLEOTIDE SEQUENCE</scope>
    <source>
        <strain evidence="2">SGP5-SGP5p</strain>
        <tissue evidence="2">Aerial part</tissue>
    </source>
</reference>
<feature type="region of interest" description="Disordered" evidence="1">
    <location>
        <begin position="171"/>
        <end position="191"/>
    </location>
</feature>
<evidence type="ECO:0000313" key="3">
    <source>
        <dbReference type="Proteomes" id="UP001153076"/>
    </source>
</evidence>
<protein>
    <submittedName>
        <fullName evidence="2">Uncharacterized protein</fullName>
    </submittedName>
</protein>
<gene>
    <name evidence="2" type="ORF">Cgig2_022670</name>
</gene>
<keyword evidence="3" id="KW-1185">Reference proteome</keyword>
<dbReference type="AlphaFoldDB" id="A0A9Q1KAV8"/>
<proteinExistence type="predicted"/>
<evidence type="ECO:0000256" key="1">
    <source>
        <dbReference type="SAM" id="MobiDB-lite"/>
    </source>
</evidence>
<dbReference type="EMBL" id="JAKOGI010000202">
    <property type="protein sequence ID" value="KAJ8439988.1"/>
    <property type="molecule type" value="Genomic_DNA"/>
</dbReference>
<accession>A0A9Q1KAV8</accession>